<evidence type="ECO:0000313" key="1">
    <source>
        <dbReference type="EMBL" id="QMV42984.1"/>
    </source>
</evidence>
<reference evidence="1 2" key="1">
    <citation type="submission" date="2019-07" db="EMBL/GenBank/DDBJ databases">
        <authorList>
            <person name="Kim J.K."/>
            <person name="Cheong H.-M."/>
            <person name="Choi Y."/>
            <person name="Hwang K.J."/>
            <person name="Lee S."/>
            <person name="Choi C."/>
        </authorList>
    </citation>
    <scope>NUCLEOTIDE SEQUENCE [LARGE SCALE GENOMIC DNA]</scope>
    <source>
        <strain evidence="1 2">KS 22</strain>
    </source>
</reference>
<keyword evidence="2" id="KW-1185">Reference proteome</keyword>
<name>A0A7G5C1A0_9BACL</name>
<dbReference type="KEGG" id="cchl:FPL14_18665"/>
<evidence type="ECO:0000313" key="2">
    <source>
        <dbReference type="Proteomes" id="UP000515679"/>
    </source>
</evidence>
<dbReference type="Proteomes" id="UP000515679">
    <property type="component" value="Chromosome"/>
</dbReference>
<sequence>MAEPLKAMYNEPFLRAFMDIVKKSHPEFQGESFVRLVLAEGWAELELKGRMRRITESLGATLPSDYGKALDVLEAIADECRGFPYLFFPDFVEVYGLEHWERSIAALALFTRMSSSEFAVRPFLKRDQRRMMAQMQAWSLDPNEHVRRLASEGCRPRLPWADALPALKCDPDPIWPILEQLKADPSEYVRRSVANNLNDISKDHPEKVLAIAQAWIGACEETDWVVRHACRGMLKAARPEAMKLFGIVPQPEIKVLEWEAAPSAVRMGGTTEFRYALETPGGDPAKLRLELAVEFPRSTGKLYRKLFKLSEKTVAGGTRLQGGRSFSFADLSTRRHYPGIHRFALIVNGQEVASAGVSLYDGTSPSDSIGESERGGLISP</sequence>
<gene>
    <name evidence="1" type="ORF">FPL14_18665</name>
</gene>
<protein>
    <recommendedName>
        <fullName evidence="3">DNA alkylation repair protein</fullName>
    </recommendedName>
</protein>
<dbReference type="EMBL" id="CP041969">
    <property type="protein sequence ID" value="QMV42984.1"/>
    <property type="molecule type" value="Genomic_DNA"/>
</dbReference>
<dbReference type="SUPFAM" id="SSF48371">
    <property type="entry name" value="ARM repeat"/>
    <property type="match status" value="1"/>
</dbReference>
<dbReference type="Gene3D" id="1.25.40.290">
    <property type="entry name" value="ARM repeat domains"/>
    <property type="match status" value="1"/>
</dbReference>
<proteinExistence type="predicted"/>
<dbReference type="InterPro" id="IPR014825">
    <property type="entry name" value="DNA_alkylation"/>
</dbReference>
<dbReference type="AlphaFoldDB" id="A0A7G5C1A0"/>
<organism evidence="1 2">
    <name type="scientific">Cohnella cholangitidis</name>
    <dbReference type="NCBI Taxonomy" id="2598458"/>
    <lineage>
        <taxon>Bacteria</taxon>
        <taxon>Bacillati</taxon>
        <taxon>Bacillota</taxon>
        <taxon>Bacilli</taxon>
        <taxon>Bacillales</taxon>
        <taxon>Paenibacillaceae</taxon>
        <taxon>Cohnella</taxon>
    </lineage>
</organism>
<dbReference type="InterPro" id="IPR016024">
    <property type="entry name" value="ARM-type_fold"/>
</dbReference>
<dbReference type="RefSeq" id="WP_182299213.1">
    <property type="nucleotide sequence ID" value="NZ_CP041969.1"/>
</dbReference>
<dbReference type="Pfam" id="PF08713">
    <property type="entry name" value="DNA_alkylation"/>
    <property type="match status" value="1"/>
</dbReference>
<evidence type="ECO:0008006" key="3">
    <source>
        <dbReference type="Google" id="ProtNLM"/>
    </source>
</evidence>
<accession>A0A7G5C1A0</accession>